<protein>
    <submittedName>
        <fullName evidence="2">Uncharacterized protein</fullName>
    </submittedName>
</protein>
<keyword evidence="3" id="KW-1185">Reference proteome</keyword>
<sequence length="83" mass="8540">MSRLRGESYSFPTRRADGLFELVDAVLCADGPVLFLVELSPVGEHRRGHGGLYDAPAAGRVARPAATGPGHGAIAKAGGRAAN</sequence>
<proteinExistence type="predicted"/>
<feature type="region of interest" description="Disordered" evidence="1">
    <location>
        <begin position="64"/>
        <end position="83"/>
    </location>
</feature>
<reference evidence="2 3" key="1">
    <citation type="submission" date="2020-08" db="EMBL/GenBank/DDBJ databases">
        <title>Genomic Encyclopedia of Type Strains, Phase III (KMG-III): the genomes of soil and plant-associated and newly described type strains.</title>
        <authorList>
            <person name="Whitman W."/>
        </authorList>
    </citation>
    <scope>NUCLEOTIDE SEQUENCE [LARGE SCALE GENOMIC DNA]</scope>
    <source>
        <strain evidence="2 3">CECT 8305</strain>
    </source>
</reference>
<dbReference type="AlphaFoldDB" id="A0A7W9UYN5"/>
<comment type="caution">
    <text evidence="2">The sequence shown here is derived from an EMBL/GenBank/DDBJ whole genome shotgun (WGS) entry which is preliminary data.</text>
</comment>
<evidence type="ECO:0000256" key="1">
    <source>
        <dbReference type="SAM" id="MobiDB-lite"/>
    </source>
</evidence>
<dbReference type="Proteomes" id="UP000588098">
    <property type="component" value="Unassembled WGS sequence"/>
</dbReference>
<gene>
    <name evidence="2" type="ORF">FHS42_002598</name>
</gene>
<dbReference type="EMBL" id="JACHJL010000005">
    <property type="protein sequence ID" value="MBB5935536.1"/>
    <property type="molecule type" value="Genomic_DNA"/>
</dbReference>
<evidence type="ECO:0000313" key="3">
    <source>
        <dbReference type="Proteomes" id="UP000588098"/>
    </source>
</evidence>
<evidence type="ECO:0000313" key="2">
    <source>
        <dbReference type="EMBL" id="MBB5935536.1"/>
    </source>
</evidence>
<name>A0A7W9UYN5_9ACTN</name>
<organism evidence="2 3">
    <name type="scientific">Streptomyces zagrosensis</name>
    <dbReference type="NCBI Taxonomy" id="1042984"/>
    <lineage>
        <taxon>Bacteria</taxon>
        <taxon>Bacillati</taxon>
        <taxon>Actinomycetota</taxon>
        <taxon>Actinomycetes</taxon>
        <taxon>Kitasatosporales</taxon>
        <taxon>Streptomycetaceae</taxon>
        <taxon>Streptomyces</taxon>
    </lineage>
</organism>
<accession>A0A7W9UYN5</accession>